<accession>A0ABT9D3Y7</accession>
<dbReference type="EMBL" id="JAOSIR010000026">
    <property type="protein sequence ID" value="MDO8059356.1"/>
    <property type="molecule type" value="Genomic_DNA"/>
</dbReference>
<dbReference type="RefSeq" id="WP_304514861.1">
    <property type="nucleotide sequence ID" value="NZ_JAOSIR010000026.1"/>
</dbReference>
<gene>
    <name evidence="1" type="ORF">OC683_01870</name>
</gene>
<reference evidence="1 2" key="1">
    <citation type="journal article" date="2023" name="Int. J. Syst. Evol. Microbiol.">
        <title>The observation of taxonomic boundaries for the 16SrII and 16SrXXV phytoplasmas using genome-based delimitation.</title>
        <authorList>
            <person name="Rodrigues Jardim B."/>
            <person name="Tran-Nguyen L.T.T."/>
            <person name="Gambley C."/>
            <person name="Al-Sadi A.M."/>
            <person name="Al-Subhi A.M."/>
            <person name="Foissac X."/>
            <person name="Salar P."/>
            <person name="Cai H."/>
            <person name="Yang J.Y."/>
            <person name="Davis R."/>
            <person name="Jones L."/>
            <person name="Rodoni B."/>
            <person name="Constable F.E."/>
        </authorList>
    </citation>
    <scope>NUCLEOTIDE SEQUENCE [LARGE SCALE GENOMIC DNA]</scope>
    <source>
        <strain evidence="1">BAWM-OMN-P53</strain>
    </source>
</reference>
<protein>
    <submittedName>
        <fullName evidence="1">Uncharacterized protein</fullName>
    </submittedName>
</protein>
<name>A0ABT9D3Y7_9MOLU</name>
<evidence type="ECO:0000313" key="1">
    <source>
        <dbReference type="EMBL" id="MDO8059356.1"/>
    </source>
</evidence>
<proteinExistence type="predicted"/>
<comment type="caution">
    <text evidence="1">The sequence shown here is derived from an EMBL/GenBank/DDBJ whole genome shotgun (WGS) entry which is preliminary data.</text>
</comment>
<evidence type="ECO:0000313" key="2">
    <source>
        <dbReference type="Proteomes" id="UP001170674"/>
    </source>
</evidence>
<organism evidence="1 2">
    <name type="scientific">Candidatus Phytoplasma crotalariae</name>
    <dbReference type="NCBI Taxonomy" id="2982627"/>
    <lineage>
        <taxon>Bacteria</taxon>
        <taxon>Bacillati</taxon>
        <taxon>Mycoplasmatota</taxon>
        <taxon>Mollicutes</taxon>
        <taxon>Acholeplasmatales</taxon>
        <taxon>Acholeplasmataceae</taxon>
        <taxon>Candidatus Phytoplasma</taxon>
        <taxon>16SrII (Peanut WB group)</taxon>
    </lineage>
</organism>
<sequence length="57" mass="6926">MNLTDRLKAERCEICDKTTQLPIHHMGTIRNTNRQRIIILRNRVIILIKNYKIYNYL</sequence>
<keyword evidence="2" id="KW-1185">Reference proteome</keyword>
<dbReference type="Proteomes" id="UP001170674">
    <property type="component" value="Unassembled WGS sequence"/>
</dbReference>